<dbReference type="PROSITE" id="PS50865">
    <property type="entry name" value="ZF_MYND_2"/>
    <property type="match status" value="1"/>
</dbReference>
<feature type="domain" description="MYND-type" evidence="7">
    <location>
        <begin position="93"/>
        <end position="156"/>
    </location>
</feature>
<dbReference type="InterPro" id="IPR050869">
    <property type="entry name" value="H3K4_H4K5_MeTrfase"/>
</dbReference>
<dbReference type="Pfam" id="PF00856">
    <property type="entry name" value="SET"/>
    <property type="match status" value="1"/>
</dbReference>
<dbReference type="InterPro" id="IPR011990">
    <property type="entry name" value="TPR-like_helical_dom_sf"/>
</dbReference>
<dbReference type="Gene3D" id="1.25.40.10">
    <property type="entry name" value="Tetratricopeptide repeat domain"/>
    <property type="match status" value="1"/>
</dbReference>
<keyword evidence="9" id="KW-1185">Reference proteome</keyword>
<evidence type="ECO:0000256" key="2">
    <source>
        <dbReference type="ARBA" id="ARBA00022771"/>
    </source>
</evidence>
<proteinExistence type="predicted"/>
<sequence length="621" mass="68624">MAATTEPTVDAQNAAAAAATAAADANKKKKSKKTVADNSKYAGIENVLPVKLKWSNTKGRHIVAAKDIPAGTLVTVEKAAASIVRNQSFVNICHHCFKPVTIKTQTRPKLDAQGNQVAGQVEKVNVPTHSCTTCKMAAYCSEACQQSHAAEHQVQCAALAEVNSISAAHRVSPESLRSVLALIGRRSVDKSSNRSEIPEFTDNASTAKPTPFACVMDLNPNRHYIEREALKEIQAALKEIIALVPDSAKISLPEAVELHCIFSTNQHQLVVNNQQVLAVYPTTALFFHHSCSPNCVYIGETNGAMYVRTMVDVSADTDLNISYVEICQPREQRRRDLLLTRHFWCKCRRCSTLLSKSVDRFMDGIQCTSCKNGVMIFEETKEVQDINELMTDISALDKEIQGKYAECESCPAKIEVTKLVDVLKAAITDYGIAHQTLQKGDLDQGRYQLEKFIKDYEDKHILSPFNAYLVNTYITLMRVCTQMGSIDRAIRYNGVVIQRLEGIEGAVPSSYPRLVEYHMSLADMCLKQAKKKASNRTPLGRSTTRKYLNEAKSSFEAAYKGRSVIYGENSPRALEAKRLLEEAKREYNAYSKSFEKKPKKQPAAAAPAVATQAQEQTSASA</sequence>
<feature type="region of interest" description="Disordered" evidence="5">
    <location>
        <begin position="592"/>
        <end position="621"/>
    </location>
</feature>
<evidence type="ECO:0000259" key="6">
    <source>
        <dbReference type="PROSITE" id="PS50280"/>
    </source>
</evidence>
<evidence type="ECO:0000259" key="7">
    <source>
        <dbReference type="PROSITE" id="PS50865"/>
    </source>
</evidence>
<dbReference type="GO" id="GO:0008270">
    <property type="term" value="F:zinc ion binding"/>
    <property type="evidence" value="ECO:0007669"/>
    <property type="project" value="UniProtKB-KW"/>
</dbReference>
<dbReference type="PROSITE" id="PS50280">
    <property type="entry name" value="SET"/>
    <property type="match status" value="1"/>
</dbReference>
<dbReference type="Gene3D" id="6.10.140.2220">
    <property type="match status" value="1"/>
</dbReference>
<feature type="compositionally biased region" description="Low complexity" evidence="5">
    <location>
        <begin position="601"/>
        <end position="621"/>
    </location>
</feature>
<dbReference type="EMBL" id="JANBOH010000094">
    <property type="protein sequence ID" value="KAJ1645669.1"/>
    <property type="molecule type" value="Genomic_DNA"/>
</dbReference>
<dbReference type="InterPro" id="IPR002893">
    <property type="entry name" value="Znf_MYND"/>
</dbReference>
<evidence type="ECO:0000256" key="3">
    <source>
        <dbReference type="ARBA" id="ARBA00022833"/>
    </source>
</evidence>
<dbReference type="PANTHER" id="PTHR12197">
    <property type="entry name" value="HISTONE-LYSINE N-METHYLTRANSFERASE SMYD"/>
    <property type="match status" value="1"/>
</dbReference>
<dbReference type="SUPFAM" id="SSF82199">
    <property type="entry name" value="SET domain"/>
    <property type="match status" value="1"/>
</dbReference>
<comment type="caution">
    <text evidence="8">The sequence shown here is derived from an EMBL/GenBank/DDBJ whole genome shotgun (WGS) entry which is preliminary data.</text>
</comment>
<name>A0A9W7XMB8_9FUNG</name>
<dbReference type="AlphaFoldDB" id="A0A9W7XMB8"/>
<evidence type="ECO:0000313" key="9">
    <source>
        <dbReference type="Proteomes" id="UP001145021"/>
    </source>
</evidence>
<organism evidence="8 9">
    <name type="scientific">Coemansia asiatica</name>
    <dbReference type="NCBI Taxonomy" id="1052880"/>
    <lineage>
        <taxon>Eukaryota</taxon>
        <taxon>Fungi</taxon>
        <taxon>Fungi incertae sedis</taxon>
        <taxon>Zoopagomycota</taxon>
        <taxon>Kickxellomycotina</taxon>
        <taxon>Kickxellomycetes</taxon>
        <taxon>Kickxellales</taxon>
        <taxon>Kickxellaceae</taxon>
        <taxon>Coemansia</taxon>
    </lineage>
</organism>
<accession>A0A9W7XMB8</accession>
<keyword evidence="2 4" id="KW-0863">Zinc-finger</keyword>
<dbReference type="CDD" id="cd20071">
    <property type="entry name" value="SET_SMYD"/>
    <property type="match status" value="1"/>
</dbReference>
<keyword evidence="3" id="KW-0862">Zinc</keyword>
<feature type="domain" description="SET" evidence="6">
    <location>
        <begin position="48"/>
        <end position="324"/>
    </location>
</feature>
<gene>
    <name evidence="8" type="ORF">LPJ64_002753</name>
</gene>
<dbReference type="InterPro" id="IPR001214">
    <property type="entry name" value="SET_dom"/>
</dbReference>
<reference evidence="8" key="1">
    <citation type="submission" date="2022-07" db="EMBL/GenBank/DDBJ databases">
        <title>Phylogenomic reconstructions and comparative analyses of Kickxellomycotina fungi.</title>
        <authorList>
            <person name="Reynolds N.K."/>
            <person name="Stajich J.E."/>
            <person name="Barry K."/>
            <person name="Grigoriev I.V."/>
            <person name="Crous P."/>
            <person name="Smith M.E."/>
        </authorList>
    </citation>
    <scope>NUCLEOTIDE SEQUENCE</scope>
    <source>
        <strain evidence="8">NBRC 105413</strain>
    </source>
</reference>
<evidence type="ECO:0000256" key="1">
    <source>
        <dbReference type="ARBA" id="ARBA00022723"/>
    </source>
</evidence>
<evidence type="ECO:0008006" key="10">
    <source>
        <dbReference type="Google" id="ProtNLM"/>
    </source>
</evidence>
<dbReference type="InterPro" id="IPR046341">
    <property type="entry name" value="SET_dom_sf"/>
</dbReference>
<evidence type="ECO:0000256" key="4">
    <source>
        <dbReference type="PROSITE-ProRule" id="PRU00134"/>
    </source>
</evidence>
<evidence type="ECO:0000256" key="5">
    <source>
        <dbReference type="SAM" id="MobiDB-lite"/>
    </source>
</evidence>
<protein>
    <recommendedName>
        <fullName evidence="10">SET domain-containing protein</fullName>
    </recommendedName>
</protein>
<dbReference type="Proteomes" id="UP001145021">
    <property type="component" value="Unassembled WGS sequence"/>
</dbReference>
<evidence type="ECO:0000313" key="8">
    <source>
        <dbReference type="EMBL" id="KAJ1645669.1"/>
    </source>
</evidence>
<dbReference type="SUPFAM" id="SSF144232">
    <property type="entry name" value="HIT/MYND zinc finger-like"/>
    <property type="match status" value="1"/>
</dbReference>
<dbReference type="Gene3D" id="2.170.270.10">
    <property type="entry name" value="SET domain"/>
    <property type="match status" value="1"/>
</dbReference>
<dbReference type="PANTHER" id="PTHR12197:SF282">
    <property type="entry name" value="SET DOMAIN-CONTAINING PROTEIN"/>
    <property type="match status" value="1"/>
</dbReference>
<keyword evidence="1" id="KW-0479">Metal-binding</keyword>